<organism evidence="3 4">
    <name type="scientific">Saguinus oedipus</name>
    <name type="common">Cotton-top tamarin</name>
    <name type="synonym">Oedipomidas oedipus</name>
    <dbReference type="NCBI Taxonomy" id="9490"/>
    <lineage>
        <taxon>Eukaryota</taxon>
        <taxon>Metazoa</taxon>
        <taxon>Chordata</taxon>
        <taxon>Craniata</taxon>
        <taxon>Vertebrata</taxon>
        <taxon>Euteleostomi</taxon>
        <taxon>Mammalia</taxon>
        <taxon>Eutheria</taxon>
        <taxon>Euarchontoglires</taxon>
        <taxon>Primates</taxon>
        <taxon>Haplorrhini</taxon>
        <taxon>Platyrrhini</taxon>
        <taxon>Cebidae</taxon>
        <taxon>Callitrichinae</taxon>
        <taxon>Saguinus</taxon>
    </lineage>
</organism>
<feature type="region of interest" description="Disordered" evidence="1">
    <location>
        <begin position="88"/>
        <end position="163"/>
    </location>
</feature>
<keyword evidence="2" id="KW-1133">Transmembrane helix</keyword>
<keyword evidence="4" id="KW-1185">Reference proteome</keyword>
<accession>A0ABQ9U217</accession>
<feature type="region of interest" description="Disordered" evidence="1">
    <location>
        <begin position="1"/>
        <end position="37"/>
    </location>
</feature>
<evidence type="ECO:0000313" key="3">
    <source>
        <dbReference type="EMBL" id="KAK2091111.1"/>
    </source>
</evidence>
<keyword evidence="2" id="KW-0472">Membrane</keyword>
<dbReference type="EMBL" id="JASSZA010000016">
    <property type="protein sequence ID" value="KAK2091111.1"/>
    <property type="molecule type" value="Genomic_DNA"/>
</dbReference>
<feature type="transmembrane region" description="Helical" evidence="2">
    <location>
        <begin position="59"/>
        <end position="84"/>
    </location>
</feature>
<dbReference type="Proteomes" id="UP001266305">
    <property type="component" value="Unassembled WGS sequence"/>
</dbReference>
<name>A0ABQ9U217_SAGOE</name>
<comment type="caution">
    <text evidence="3">The sequence shown here is derived from an EMBL/GenBank/DDBJ whole genome shotgun (WGS) entry which is preliminary data.</text>
</comment>
<evidence type="ECO:0000313" key="4">
    <source>
        <dbReference type="Proteomes" id="UP001266305"/>
    </source>
</evidence>
<sequence length="225" mass="24135">MAAAAVTGQRPETAADGEASRPQWASPEHCKAQAAARLGDGEDAPVRPLCKPRGICSRAYFLVLMVFVHLYLGNVLALLLFVHYSNGDDSSDPGPQHRAQGPGPVPALGPLTRLEGIKVRTSPHRRAPGQKQLSPREPALSPGSPHCSGAAVRQSRAPTHSPAVTLRAGATCPLLGSGVGHERKVQLVSDRDHFIRTLSLKPLLFEHEKPRSEVTKSKLRKAEEI</sequence>
<evidence type="ECO:0000256" key="2">
    <source>
        <dbReference type="SAM" id="Phobius"/>
    </source>
</evidence>
<gene>
    <name evidence="3" type="primary">P4HTM_1</name>
    <name evidence="3" type="ORF">P7K49_030395</name>
</gene>
<proteinExistence type="predicted"/>
<keyword evidence="2 3" id="KW-0812">Transmembrane</keyword>
<reference evidence="3 4" key="1">
    <citation type="submission" date="2023-05" db="EMBL/GenBank/DDBJ databases">
        <title>B98-5 Cell Line De Novo Hybrid Assembly: An Optical Mapping Approach.</title>
        <authorList>
            <person name="Kananen K."/>
            <person name="Auerbach J.A."/>
            <person name="Kautto E."/>
            <person name="Blachly J.S."/>
        </authorList>
    </citation>
    <scope>NUCLEOTIDE SEQUENCE [LARGE SCALE GENOMIC DNA]</scope>
    <source>
        <strain evidence="3">B95-8</strain>
        <tissue evidence="3">Cell line</tissue>
    </source>
</reference>
<evidence type="ECO:0000256" key="1">
    <source>
        <dbReference type="SAM" id="MobiDB-lite"/>
    </source>
</evidence>
<protein>
    <submittedName>
        <fullName evidence="3">Transmembrane prolyl 4-hydroxylase</fullName>
    </submittedName>
</protein>